<reference evidence="1" key="1">
    <citation type="submission" date="2021-02" db="EMBL/GenBank/DDBJ databases">
        <title>Natronoglycomyces albus gen. nov., sp. nov, a haloalkaliphilic actinobacterium from a soda solonchak soil.</title>
        <authorList>
            <person name="Sorokin D.Y."/>
            <person name="Khijniak T.V."/>
            <person name="Zakharycheva A.P."/>
            <person name="Boueva O.V."/>
            <person name="Ariskina E.V."/>
            <person name="Hahnke R.L."/>
            <person name="Bunk B."/>
            <person name="Sproer C."/>
            <person name="Schumann P."/>
            <person name="Evtushenko L.I."/>
            <person name="Kublanov I.V."/>
        </authorList>
    </citation>
    <scope>NUCLEOTIDE SEQUENCE</scope>
    <source>
        <strain evidence="1">DSM 106290</strain>
    </source>
</reference>
<dbReference type="Proteomes" id="UP000662939">
    <property type="component" value="Chromosome"/>
</dbReference>
<keyword evidence="2" id="KW-1185">Reference proteome</keyword>
<gene>
    <name evidence="1" type="ORF">JQS30_03530</name>
</gene>
<sequence>MRTRTRVIAISTVALLAATGCQSESDEPERWAERPTEISVTDEEAEHFIANWVENIRLRFELTTVRQRLEVECMNQHGFTVHPDQQTWPTDRDEILGKQFGVLAGPNPINAGELGYGDMIQRPFAATGIPNMSDFDRLSVDESQAYYRQLWGESAFDDDHDDTLTVGGDQGSSEIRYRLTGCEGAVYEALYEEDLRSFLSLKSAASASGGFFVDEYDEVKEANFAWVTCMESAGFTGVTEPSHTRDIAIDLWLDLDSDHLGSNPSPADVDATMRAEVELATTDLACVEETDLNPLRLRAWAQGIMLSSEALEVDFFQFREQAEAYLVKAQTLLESYDFT</sequence>
<accession>A0A895XLP9</accession>
<dbReference type="EMBL" id="CP070496">
    <property type="protein sequence ID" value="QSB06007.1"/>
    <property type="molecule type" value="Genomic_DNA"/>
</dbReference>
<dbReference type="RefSeq" id="WP_213172018.1">
    <property type="nucleotide sequence ID" value="NZ_CP070496.1"/>
</dbReference>
<dbReference type="KEGG" id="nav:JQS30_03530"/>
<protein>
    <submittedName>
        <fullName evidence="1">Uncharacterized protein</fullName>
    </submittedName>
</protein>
<proteinExistence type="predicted"/>
<organism evidence="1 2">
    <name type="scientific">Natronoglycomyces albus</name>
    <dbReference type="NCBI Taxonomy" id="2811108"/>
    <lineage>
        <taxon>Bacteria</taxon>
        <taxon>Bacillati</taxon>
        <taxon>Actinomycetota</taxon>
        <taxon>Actinomycetes</taxon>
        <taxon>Glycomycetales</taxon>
        <taxon>Glycomycetaceae</taxon>
        <taxon>Natronoglycomyces</taxon>
    </lineage>
</organism>
<evidence type="ECO:0000313" key="1">
    <source>
        <dbReference type="EMBL" id="QSB06007.1"/>
    </source>
</evidence>
<evidence type="ECO:0000313" key="2">
    <source>
        <dbReference type="Proteomes" id="UP000662939"/>
    </source>
</evidence>
<dbReference type="PROSITE" id="PS51257">
    <property type="entry name" value="PROKAR_LIPOPROTEIN"/>
    <property type="match status" value="1"/>
</dbReference>
<name>A0A895XLP9_9ACTN</name>
<dbReference type="AlphaFoldDB" id="A0A895XLP9"/>